<protein>
    <recommendedName>
        <fullName evidence="6">Ubiquilin-1</fullName>
    </recommendedName>
</protein>
<dbReference type="InterPro" id="IPR006636">
    <property type="entry name" value="STI1_HS-bd"/>
</dbReference>
<feature type="domain" description="UBA" evidence="2">
    <location>
        <begin position="466"/>
        <end position="510"/>
    </location>
</feature>
<dbReference type="PROSITE" id="PS50053">
    <property type="entry name" value="UBIQUITIN_2"/>
    <property type="match status" value="1"/>
</dbReference>
<feature type="compositionally biased region" description="Basic and acidic residues" evidence="1">
    <location>
        <begin position="283"/>
        <end position="292"/>
    </location>
</feature>
<keyword evidence="5" id="KW-1185">Reference proteome</keyword>
<dbReference type="SMART" id="SM00165">
    <property type="entry name" value="UBA"/>
    <property type="match status" value="1"/>
</dbReference>
<comment type="caution">
    <text evidence="4">The sequence shown here is derived from an EMBL/GenBank/DDBJ whole genome shotgun (WGS) entry which is preliminary data.</text>
</comment>
<reference evidence="4 5" key="1">
    <citation type="journal article" date="2022" name="Nat. Ecol. Evol.">
        <title>A masculinizing supergene underlies an exaggerated male reproductive morph in a spider.</title>
        <authorList>
            <person name="Hendrickx F."/>
            <person name="De Corte Z."/>
            <person name="Sonet G."/>
            <person name="Van Belleghem S.M."/>
            <person name="Kostlbacher S."/>
            <person name="Vangestel C."/>
        </authorList>
    </citation>
    <scope>NUCLEOTIDE SEQUENCE [LARGE SCALE GENOMIC DNA]</scope>
    <source>
        <strain evidence="4">W744_W776</strain>
    </source>
</reference>
<feature type="region of interest" description="Disordered" evidence="1">
    <location>
        <begin position="1"/>
        <end position="39"/>
    </location>
</feature>
<dbReference type="CDD" id="cd14399">
    <property type="entry name" value="UBA_PLICs"/>
    <property type="match status" value="1"/>
</dbReference>
<feature type="region of interest" description="Disordered" evidence="1">
    <location>
        <begin position="279"/>
        <end position="304"/>
    </location>
</feature>
<evidence type="ECO:0008006" key="6">
    <source>
        <dbReference type="Google" id="ProtNLM"/>
    </source>
</evidence>
<proteinExistence type="predicted"/>
<dbReference type="GO" id="GO:0006511">
    <property type="term" value="P:ubiquitin-dependent protein catabolic process"/>
    <property type="evidence" value="ECO:0007669"/>
    <property type="project" value="TreeGrafter"/>
</dbReference>
<accession>A0AAV6VNV7</accession>
<feature type="domain" description="Ubiquitin-like" evidence="3">
    <location>
        <begin position="60"/>
        <end position="130"/>
    </location>
</feature>
<dbReference type="InterPro" id="IPR015496">
    <property type="entry name" value="Ubiquilin"/>
</dbReference>
<dbReference type="InterPro" id="IPR015940">
    <property type="entry name" value="UBA"/>
</dbReference>
<dbReference type="EMBL" id="JAFNEN010000053">
    <property type="protein sequence ID" value="KAG8197589.1"/>
    <property type="molecule type" value="Genomic_DNA"/>
</dbReference>
<evidence type="ECO:0000259" key="2">
    <source>
        <dbReference type="PROSITE" id="PS50030"/>
    </source>
</evidence>
<organism evidence="4 5">
    <name type="scientific">Oedothorax gibbosus</name>
    <dbReference type="NCBI Taxonomy" id="931172"/>
    <lineage>
        <taxon>Eukaryota</taxon>
        <taxon>Metazoa</taxon>
        <taxon>Ecdysozoa</taxon>
        <taxon>Arthropoda</taxon>
        <taxon>Chelicerata</taxon>
        <taxon>Arachnida</taxon>
        <taxon>Araneae</taxon>
        <taxon>Araneomorphae</taxon>
        <taxon>Entelegynae</taxon>
        <taxon>Araneoidea</taxon>
        <taxon>Linyphiidae</taxon>
        <taxon>Erigoninae</taxon>
        <taxon>Oedothorax</taxon>
    </lineage>
</organism>
<dbReference type="SUPFAM" id="SSF46934">
    <property type="entry name" value="UBA-like"/>
    <property type="match status" value="1"/>
</dbReference>
<dbReference type="GO" id="GO:0005829">
    <property type="term" value="C:cytosol"/>
    <property type="evidence" value="ECO:0007669"/>
    <property type="project" value="TreeGrafter"/>
</dbReference>
<dbReference type="PROSITE" id="PS50030">
    <property type="entry name" value="UBA"/>
    <property type="match status" value="1"/>
</dbReference>
<dbReference type="SMART" id="SM00213">
    <property type="entry name" value="UBQ"/>
    <property type="match status" value="1"/>
</dbReference>
<dbReference type="Gene3D" id="3.10.20.90">
    <property type="entry name" value="Phosphatidylinositol 3-kinase Catalytic Subunit, Chain A, domain 1"/>
    <property type="match status" value="1"/>
</dbReference>
<evidence type="ECO:0000313" key="4">
    <source>
        <dbReference type="EMBL" id="KAG8197589.1"/>
    </source>
</evidence>
<evidence type="ECO:0000256" key="1">
    <source>
        <dbReference type="SAM" id="MobiDB-lite"/>
    </source>
</evidence>
<dbReference type="AlphaFoldDB" id="A0AAV6VNV7"/>
<dbReference type="GO" id="GO:0031593">
    <property type="term" value="F:polyubiquitin modification-dependent protein binding"/>
    <property type="evidence" value="ECO:0007669"/>
    <property type="project" value="TreeGrafter"/>
</dbReference>
<dbReference type="SUPFAM" id="SSF54236">
    <property type="entry name" value="Ubiquitin-like"/>
    <property type="match status" value="1"/>
</dbReference>
<dbReference type="Proteomes" id="UP000827092">
    <property type="component" value="Unassembled WGS sequence"/>
</dbReference>
<dbReference type="InterPro" id="IPR009060">
    <property type="entry name" value="UBA-like_sf"/>
</dbReference>
<dbReference type="PANTHER" id="PTHR10677">
    <property type="entry name" value="UBIQUILIN"/>
    <property type="match status" value="1"/>
</dbReference>
<dbReference type="Gene3D" id="1.10.260.100">
    <property type="match status" value="2"/>
</dbReference>
<dbReference type="Gene3D" id="1.10.8.10">
    <property type="entry name" value="DNA helicase RuvA subunit, C-terminal domain"/>
    <property type="match status" value="1"/>
</dbReference>
<dbReference type="Pfam" id="PF00240">
    <property type="entry name" value="ubiquitin"/>
    <property type="match status" value="1"/>
</dbReference>
<sequence>MSEEISKSTAESKVTHDTKDDDDVVCDSDTRSPKRSKLATDCVEIKSEPLEEGDKTKEEIKITVKNSDETHDLSIELESTITELKNQVSESFKVPLEKVCLIFEGQVLKEAETIASSKIEDGRTIHLVVRSSVTAPSDTGGTPFNLTQLGAIPGLSGIGIGSPNFVHVQKQMENALQENPDLFLQIMDNPFVQSIMENPRFLQQVITSNSQMAEMIETNPDLRQVINDPEALRASLQHAKNPELIQELIQSRAEAVAELATAENKESKQFESKLVIGQASGCPKKEEDKKGEESEEEVKLGAGGGLLSAPPLQNIMRDMMDNPELVREMFNAPYMTAMLEGLASNPQVASQIMVNNPIFANSTREQVQRMLPAFLRQMQNPEMQSFISNPQAMAAMMNIHQSLDQLQQAAPNVFNMFPGQPPITSLLSPDRSGGGVQNDPTQDTFSLFMRNMVNAMNQGNNQMEGPPEERFKGQLEQMHHMGFNNKQENLQALIATFGDVNSAVQKLLSQGP</sequence>
<evidence type="ECO:0000259" key="3">
    <source>
        <dbReference type="PROSITE" id="PS50053"/>
    </source>
</evidence>
<dbReference type="InterPro" id="IPR029071">
    <property type="entry name" value="Ubiquitin-like_domsf"/>
</dbReference>
<name>A0AAV6VNV7_9ARAC</name>
<gene>
    <name evidence="4" type="ORF">JTE90_021319</name>
</gene>
<dbReference type="SMART" id="SM00727">
    <property type="entry name" value="STI1"/>
    <property type="match status" value="4"/>
</dbReference>
<dbReference type="PANTHER" id="PTHR10677:SF3">
    <property type="entry name" value="FI07626P-RELATED"/>
    <property type="match status" value="1"/>
</dbReference>
<evidence type="ECO:0000313" key="5">
    <source>
        <dbReference type="Proteomes" id="UP000827092"/>
    </source>
</evidence>
<dbReference type="InterPro" id="IPR000626">
    <property type="entry name" value="Ubiquitin-like_dom"/>
</dbReference>
<dbReference type="Pfam" id="PF23195">
    <property type="entry name" value="UBQLN1"/>
    <property type="match status" value="1"/>
</dbReference>